<gene>
    <name evidence="2" type="ORF">Tci_544391</name>
</gene>
<evidence type="ECO:0000256" key="1">
    <source>
        <dbReference type="SAM" id="MobiDB-lite"/>
    </source>
</evidence>
<name>A0A699IJX5_TANCI</name>
<feature type="region of interest" description="Disordered" evidence="1">
    <location>
        <begin position="156"/>
        <end position="203"/>
    </location>
</feature>
<reference evidence="2" key="1">
    <citation type="journal article" date="2019" name="Sci. Rep.">
        <title>Draft genome of Tanacetum cinerariifolium, the natural source of mosquito coil.</title>
        <authorList>
            <person name="Yamashiro T."/>
            <person name="Shiraishi A."/>
            <person name="Satake H."/>
            <person name="Nakayama K."/>
        </authorList>
    </citation>
    <scope>NUCLEOTIDE SEQUENCE</scope>
</reference>
<organism evidence="2">
    <name type="scientific">Tanacetum cinerariifolium</name>
    <name type="common">Dalmatian daisy</name>
    <name type="synonym">Chrysanthemum cinerariifolium</name>
    <dbReference type="NCBI Taxonomy" id="118510"/>
    <lineage>
        <taxon>Eukaryota</taxon>
        <taxon>Viridiplantae</taxon>
        <taxon>Streptophyta</taxon>
        <taxon>Embryophyta</taxon>
        <taxon>Tracheophyta</taxon>
        <taxon>Spermatophyta</taxon>
        <taxon>Magnoliopsida</taxon>
        <taxon>eudicotyledons</taxon>
        <taxon>Gunneridae</taxon>
        <taxon>Pentapetalae</taxon>
        <taxon>asterids</taxon>
        <taxon>campanulids</taxon>
        <taxon>Asterales</taxon>
        <taxon>Asteraceae</taxon>
        <taxon>Asteroideae</taxon>
        <taxon>Anthemideae</taxon>
        <taxon>Anthemidinae</taxon>
        <taxon>Tanacetum</taxon>
    </lineage>
</organism>
<dbReference type="EMBL" id="BKCJ010315043">
    <property type="protein sequence ID" value="GEZ72418.1"/>
    <property type="molecule type" value="Genomic_DNA"/>
</dbReference>
<protein>
    <submittedName>
        <fullName evidence="2">Splicing factor</fullName>
    </submittedName>
</protein>
<feature type="compositionally biased region" description="Low complexity" evidence="1">
    <location>
        <begin position="181"/>
        <end position="194"/>
    </location>
</feature>
<evidence type="ECO:0000313" key="2">
    <source>
        <dbReference type="EMBL" id="GEZ72418.1"/>
    </source>
</evidence>
<feature type="compositionally biased region" description="Basic and acidic residues" evidence="1">
    <location>
        <begin position="156"/>
        <end position="166"/>
    </location>
</feature>
<accession>A0A699IJX5</accession>
<dbReference type="AlphaFoldDB" id="A0A699IJX5"/>
<sequence length="203" mass="22528">MLIADQVFIVNLHHDGIFIPSTLRYLQGDLKQITDIDFEGMSFDVFRDIIKPLVHGIVYSDEIKEFDDVDFYTEGEENIVIKNLTTHDPFLNKLCGNNGMFRDYLDESVPQTKGKALDGPDDAHIDLILKAQKGVLKAVDVLVSIVIKRKKIKKSLFHDEDTESSKSAKSAPKSSKKGAKSTKSVGKPAKSAGKSAKKKVSFS</sequence>
<comment type="caution">
    <text evidence="2">The sequence shown here is derived from an EMBL/GenBank/DDBJ whole genome shotgun (WGS) entry which is preliminary data.</text>
</comment>
<proteinExistence type="predicted"/>